<dbReference type="AlphaFoldDB" id="A0A0E9QIJ4"/>
<reference evidence="1" key="1">
    <citation type="submission" date="2014-11" db="EMBL/GenBank/DDBJ databases">
        <authorList>
            <person name="Amaro Gonzalez C."/>
        </authorList>
    </citation>
    <scope>NUCLEOTIDE SEQUENCE</scope>
</reference>
<dbReference type="EMBL" id="GBXM01092275">
    <property type="protein sequence ID" value="JAH16302.1"/>
    <property type="molecule type" value="Transcribed_RNA"/>
</dbReference>
<accession>A0A0E9QIJ4</accession>
<evidence type="ECO:0000313" key="1">
    <source>
        <dbReference type="EMBL" id="JAH16302.1"/>
    </source>
</evidence>
<sequence length="43" mass="4977">MNGNERMTMQHLAYLYCKMHFGAGYTELLPGNVVQFNLLQKIT</sequence>
<protein>
    <submittedName>
        <fullName evidence="1">Uncharacterized protein</fullName>
    </submittedName>
</protein>
<proteinExistence type="predicted"/>
<name>A0A0E9QIJ4_ANGAN</name>
<reference evidence="1" key="2">
    <citation type="journal article" date="2015" name="Fish Shellfish Immunol.">
        <title>Early steps in the European eel (Anguilla anguilla)-Vibrio vulnificus interaction in the gills: Role of the RtxA13 toxin.</title>
        <authorList>
            <person name="Callol A."/>
            <person name="Pajuelo D."/>
            <person name="Ebbesson L."/>
            <person name="Teles M."/>
            <person name="MacKenzie S."/>
            <person name="Amaro C."/>
        </authorList>
    </citation>
    <scope>NUCLEOTIDE SEQUENCE</scope>
</reference>
<organism evidence="1">
    <name type="scientific">Anguilla anguilla</name>
    <name type="common">European freshwater eel</name>
    <name type="synonym">Muraena anguilla</name>
    <dbReference type="NCBI Taxonomy" id="7936"/>
    <lineage>
        <taxon>Eukaryota</taxon>
        <taxon>Metazoa</taxon>
        <taxon>Chordata</taxon>
        <taxon>Craniata</taxon>
        <taxon>Vertebrata</taxon>
        <taxon>Euteleostomi</taxon>
        <taxon>Actinopterygii</taxon>
        <taxon>Neopterygii</taxon>
        <taxon>Teleostei</taxon>
        <taxon>Anguilliformes</taxon>
        <taxon>Anguillidae</taxon>
        <taxon>Anguilla</taxon>
    </lineage>
</organism>